<dbReference type="EMBL" id="PQFF01000087">
    <property type="protein sequence ID" value="RHZ83510.1"/>
    <property type="molecule type" value="Genomic_DNA"/>
</dbReference>
<accession>A0A397JFU5</accession>
<evidence type="ECO:0000313" key="1">
    <source>
        <dbReference type="EMBL" id="RHZ83510.1"/>
    </source>
</evidence>
<evidence type="ECO:0000313" key="2">
    <source>
        <dbReference type="Proteomes" id="UP000266861"/>
    </source>
</evidence>
<gene>
    <name evidence="1" type="ORF">Glove_91g32</name>
</gene>
<dbReference type="Proteomes" id="UP000266861">
    <property type="component" value="Unassembled WGS sequence"/>
</dbReference>
<protein>
    <submittedName>
        <fullName evidence="1">Uncharacterized protein</fullName>
    </submittedName>
</protein>
<keyword evidence="2" id="KW-1185">Reference proteome</keyword>
<comment type="caution">
    <text evidence="1">The sequence shown here is derived from an EMBL/GenBank/DDBJ whole genome shotgun (WGS) entry which is preliminary data.</text>
</comment>
<dbReference type="OrthoDB" id="2444511at2759"/>
<reference evidence="1 2" key="1">
    <citation type="submission" date="2018-08" db="EMBL/GenBank/DDBJ databases">
        <title>Genome and evolution of the arbuscular mycorrhizal fungus Diversispora epigaea (formerly Glomus versiforme) and its bacterial endosymbionts.</title>
        <authorList>
            <person name="Sun X."/>
            <person name="Fei Z."/>
            <person name="Harrison M."/>
        </authorList>
    </citation>
    <scope>NUCLEOTIDE SEQUENCE [LARGE SCALE GENOMIC DNA]</scope>
    <source>
        <strain evidence="1 2">IT104</strain>
    </source>
</reference>
<sequence>MESDISPPLKRQKKEALQELIQIRPDLKEKKIYFFPTLNKYFEGVLMYDIKEKKSFLYCCKRDQRFETFSQWINSLKNRGLFKGHRSAIATIFLEPNPTSSPIATILREPDYKLYWKKTLLINSIEIIKFFQDKILPGEEFAGTAIKEISEGLEFRFPTKEHQPEKKLLIFFKSGLQSYEVRIFNKVVQDIYLPFLVKAMKRTLNDIINIIRYIFSVEICHGQSTIGNFIF</sequence>
<proteinExistence type="predicted"/>
<organism evidence="1 2">
    <name type="scientific">Diversispora epigaea</name>
    <dbReference type="NCBI Taxonomy" id="1348612"/>
    <lineage>
        <taxon>Eukaryota</taxon>
        <taxon>Fungi</taxon>
        <taxon>Fungi incertae sedis</taxon>
        <taxon>Mucoromycota</taxon>
        <taxon>Glomeromycotina</taxon>
        <taxon>Glomeromycetes</taxon>
        <taxon>Diversisporales</taxon>
        <taxon>Diversisporaceae</taxon>
        <taxon>Diversispora</taxon>
    </lineage>
</organism>
<dbReference type="AlphaFoldDB" id="A0A397JFU5"/>
<name>A0A397JFU5_9GLOM</name>